<dbReference type="EMBL" id="JAMTCK010000003">
    <property type="protein sequence ID" value="MCP2164651.1"/>
    <property type="molecule type" value="Genomic_DNA"/>
</dbReference>
<gene>
    <name evidence="1" type="ORF">LX83_001491</name>
</gene>
<accession>A0AAE3GAE7</accession>
<reference evidence="1" key="1">
    <citation type="submission" date="2022-06" db="EMBL/GenBank/DDBJ databases">
        <title>Genomic Encyclopedia of Archaeal and Bacterial Type Strains, Phase II (KMG-II): from individual species to whole genera.</title>
        <authorList>
            <person name="Goeker M."/>
        </authorList>
    </citation>
    <scope>NUCLEOTIDE SEQUENCE</scope>
    <source>
        <strain evidence="1">DSM 43935</strain>
    </source>
</reference>
<comment type="caution">
    <text evidence="1">The sequence shown here is derived from an EMBL/GenBank/DDBJ whole genome shotgun (WGS) entry which is preliminary data.</text>
</comment>
<dbReference type="Proteomes" id="UP001206128">
    <property type="component" value="Unassembled WGS sequence"/>
</dbReference>
<keyword evidence="2" id="KW-1185">Reference proteome</keyword>
<evidence type="ECO:0000313" key="1">
    <source>
        <dbReference type="EMBL" id="MCP2164651.1"/>
    </source>
</evidence>
<evidence type="ECO:0000313" key="2">
    <source>
        <dbReference type="Proteomes" id="UP001206128"/>
    </source>
</evidence>
<sequence length="121" mass="13846">MKARIGRWSDGRLTIEIDTEKHSEAQVLHDLIRDTQAWPEFLAQGAEQARHPEQVTADNRPFYTGNETVAQVTPDGVHIEHVWSGDKVLLSHADFVDFVETYLRLLELRKQERGGVRGEVE</sequence>
<protein>
    <submittedName>
        <fullName evidence="1">Uncharacterized protein</fullName>
    </submittedName>
</protein>
<dbReference type="RefSeq" id="WP_253768502.1">
    <property type="nucleotide sequence ID" value="NZ_JAMTCK010000003.1"/>
</dbReference>
<name>A0AAE3GAE7_9PSEU</name>
<dbReference type="AlphaFoldDB" id="A0AAE3GAE7"/>
<proteinExistence type="predicted"/>
<organism evidence="1 2">
    <name type="scientific">Goodfellowiella coeruleoviolacea</name>
    <dbReference type="NCBI Taxonomy" id="334858"/>
    <lineage>
        <taxon>Bacteria</taxon>
        <taxon>Bacillati</taxon>
        <taxon>Actinomycetota</taxon>
        <taxon>Actinomycetes</taxon>
        <taxon>Pseudonocardiales</taxon>
        <taxon>Pseudonocardiaceae</taxon>
        <taxon>Goodfellowiella</taxon>
    </lineage>
</organism>